<comment type="caution">
    <text evidence="1">The sequence shown here is derived from an EMBL/GenBank/DDBJ whole genome shotgun (WGS) entry which is preliminary data.</text>
</comment>
<reference evidence="1 2" key="1">
    <citation type="journal article" date="2013" name="Genome Announc.">
        <title>Draft Genome Sequence of the Cellulolytic, Mesophilic, Anaerobic Bacterium Clostridium termitidis Strain CT1112 (DSM 5398).</title>
        <authorList>
            <person name="Lal S."/>
            <person name="Ramachandran U."/>
            <person name="Zhang X."/>
            <person name="Munir R."/>
            <person name="Sparling R."/>
            <person name="Levin D.B."/>
        </authorList>
    </citation>
    <scope>NUCLEOTIDE SEQUENCE [LARGE SCALE GENOMIC DNA]</scope>
    <source>
        <strain evidence="1 2">CT1112</strain>
    </source>
</reference>
<evidence type="ECO:0000313" key="2">
    <source>
        <dbReference type="Proteomes" id="UP000014155"/>
    </source>
</evidence>
<name>S0FKF9_RUMCE</name>
<dbReference type="Proteomes" id="UP000014155">
    <property type="component" value="Unassembled WGS sequence"/>
</dbReference>
<dbReference type="AlphaFoldDB" id="S0FKF9"/>
<proteinExistence type="predicted"/>
<dbReference type="STRING" id="1195236.CTER_3408"/>
<sequence>MGIEYVNESNFIVRKSGRENNSYYIDYLGVYKIVDISKLVHLEASIIKEKYLKYDAVYFDELDVYYFTDIEKAKSAINDILKNLKASQKGRIIQLTEAEIEYIRQALINEGVNNIRVSSKVKDNIFKKLNS</sequence>
<dbReference type="EMBL" id="AORV01000046">
    <property type="protein sequence ID" value="EMS70801.1"/>
    <property type="molecule type" value="Genomic_DNA"/>
</dbReference>
<evidence type="ECO:0000313" key="1">
    <source>
        <dbReference type="EMBL" id="EMS70801.1"/>
    </source>
</evidence>
<dbReference type="PATRIC" id="fig|1195236.3.peg.3631"/>
<protein>
    <submittedName>
        <fullName evidence="1">Uncharacterized protein</fullName>
    </submittedName>
</protein>
<accession>S0FKF9</accession>
<organism evidence="1 2">
    <name type="scientific">Ruminiclostridium cellobioparum subsp. termitidis CT1112</name>
    <dbReference type="NCBI Taxonomy" id="1195236"/>
    <lineage>
        <taxon>Bacteria</taxon>
        <taxon>Bacillati</taxon>
        <taxon>Bacillota</taxon>
        <taxon>Clostridia</taxon>
        <taxon>Eubacteriales</taxon>
        <taxon>Oscillospiraceae</taxon>
        <taxon>Ruminiclostridium</taxon>
    </lineage>
</organism>
<gene>
    <name evidence="1" type="ORF">CTER_3408</name>
</gene>
<keyword evidence="2" id="KW-1185">Reference proteome</keyword>
<dbReference type="RefSeq" id="WP_004627611.1">
    <property type="nucleotide sequence ID" value="NZ_AORV01000046.1"/>
</dbReference>